<keyword evidence="1" id="KW-0812">Transmembrane</keyword>
<keyword evidence="1" id="KW-1133">Transmembrane helix</keyword>
<proteinExistence type="predicted"/>
<keyword evidence="1" id="KW-0472">Membrane</keyword>
<evidence type="ECO:0000256" key="1">
    <source>
        <dbReference type="SAM" id="Phobius"/>
    </source>
</evidence>
<reference evidence="2 3" key="1">
    <citation type="journal article" date="2018" name="Biotechnol. Biofuels">
        <title>Integrative visual omics of the white-rot fungus Polyporus brumalis exposes the biotechnological potential of its oxidative enzymes for delignifying raw plant biomass.</title>
        <authorList>
            <person name="Miyauchi S."/>
            <person name="Rancon A."/>
            <person name="Drula E."/>
            <person name="Hage H."/>
            <person name="Chaduli D."/>
            <person name="Favel A."/>
            <person name="Grisel S."/>
            <person name="Henrissat B."/>
            <person name="Herpoel-Gimbert I."/>
            <person name="Ruiz-Duenas F.J."/>
            <person name="Chevret D."/>
            <person name="Hainaut M."/>
            <person name="Lin J."/>
            <person name="Wang M."/>
            <person name="Pangilinan J."/>
            <person name="Lipzen A."/>
            <person name="Lesage-Meessen L."/>
            <person name="Navarro D."/>
            <person name="Riley R."/>
            <person name="Grigoriev I.V."/>
            <person name="Zhou S."/>
            <person name="Raouche S."/>
            <person name="Rosso M.N."/>
        </authorList>
    </citation>
    <scope>NUCLEOTIDE SEQUENCE [LARGE SCALE GENOMIC DNA]</scope>
    <source>
        <strain evidence="2 3">BRFM 1820</strain>
    </source>
</reference>
<dbReference type="OrthoDB" id="428177at2759"/>
<evidence type="ECO:0000313" key="3">
    <source>
        <dbReference type="Proteomes" id="UP000256964"/>
    </source>
</evidence>
<keyword evidence="3" id="KW-1185">Reference proteome</keyword>
<evidence type="ECO:0000313" key="2">
    <source>
        <dbReference type="EMBL" id="RDX48927.1"/>
    </source>
</evidence>
<protein>
    <submittedName>
        <fullName evidence="2">Uncharacterized protein</fullName>
    </submittedName>
</protein>
<dbReference type="EMBL" id="KZ857408">
    <property type="protein sequence ID" value="RDX48927.1"/>
    <property type="molecule type" value="Genomic_DNA"/>
</dbReference>
<gene>
    <name evidence="2" type="ORF">OH76DRAFT_1483429</name>
</gene>
<name>A0A371D8S7_9APHY</name>
<dbReference type="Proteomes" id="UP000256964">
    <property type="component" value="Unassembled WGS sequence"/>
</dbReference>
<feature type="transmembrane region" description="Helical" evidence="1">
    <location>
        <begin position="31"/>
        <end position="54"/>
    </location>
</feature>
<accession>A0A371D8S7</accession>
<organism evidence="2 3">
    <name type="scientific">Lentinus brumalis</name>
    <dbReference type="NCBI Taxonomy" id="2498619"/>
    <lineage>
        <taxon>Eukaryota</taxon>
        <taxon>Fungi</taxon>
        <taxon>Dikarya</taxon>
        <taxon>Basidiomycota</taxon>
        <taxon>Agaricomycotina</taxon>
        <taxon>Agaricomycetes</taxon>
        <taxon>Polyporales</taxon>
        <taxon>Polyporaceae</taxon>
        <taxon>Lentinus</taxon>
    </lineage>
</organism>
<dbReference type="AlphaFoldDB" id="A0A371D8S7"/>
<sequence length="100" mass="10397">MADVLHCTSQPFPVPSNRTSLKLKTDMRSSALLASLVAPAIVAAASNFALYYAAGINATARTTPLRSGLVTGDPSWSTLQTAAKAADSTTGTFDFSAYLL</sequence>